<name>A0A1J5JGS4_NEOTH</name>
<accession>A0A1J5JGS4</accession>
<evidence type="ECO:0000313" key="1">
    <source>
        <dbReference type="EMBL" id="OIQ08738.1"/>
    </source>
</evidence>
<dbReference type="EMBL" id="MIHH01000008">
    <property type="protein sequence ID" value="OIQ08738.1"/>
    <property type="molecule type" value="Genomic_DNA"/>
</dbReference>
<dbReference type="AlphaFoldDB" id="A0A1J5JGS4"/>
<dbReference type="Proteomes" id="UP000182743">
    <property type="component" value="Unassembled WGS sequence"/>
</dbReference>
<evidence type="ECO:0000313" key="2">
    <source>
        <dbReference type="Proteomes" id="UP000182743"/>
    </source>
</evidence>
<gene>
    <name evidence="1" type="ORF">MOOR_16570</name>
</gene>
<comment type="caution">
    <text evidence="1">The sequence shown here is derived from an EMBL/GenBank/DDBJ whole genome shotgun (WGS) entry which is preliminary data.</text>
</comment>
<reference evidence="1 2" key="1">
    <citation type="submission" date="2016-08" db="EMBL/GenBank/DDBJ databases">
        <title>Genome-based comparison of Moorella thermoacetic strains.</title>
        <authorList>
            <person name="Poehlein A."/>
            <person name="Bengelsdorf F.R."/>
            <person name="Esser C."/>
            <person name="Duerre P."/>
            <person name="Daniel R."/>
        </authorList>
    </citation>
    <scope>NUCLEOTIDE SEQUENCE [LARGE SCALE GENOMIC DNA]</scope>
    <source>
        <strain evidence="1 2">DSM 11768</strain>
    </source>
</reference>
<sequence length="35" mass="4075">MPEEVLTPEEMEELLRELNERLGWGTNVSQNTSNK</sequence>
<organism evidence="1 2">
    <name type="scientific">Neomoorella thermoacetica</name>
    <name type="common">Clostridium thermoaceticum</name>
    <dbReference type="NCBI Taxonomy" id="1525"/>
    <lineage>
        <taxon>Bacteria</taxon>
        <taxon>Bacillati</taxon>
        <taxon>Bacillota</taxon>
        <taxon>Clostridia</taxon>
        <taxon>Neomoorellales</taxon>
        <taxon>Neomoorellaceae</taxon>
        <taxon>Neomoorella</taxon>
    </lineage>
</organism>
<protein>
    <submittedName>
        <fullName evidence="1">Uncharacterized protein</fullName>
    </submittedName>
</protein>
<proteinExistence type="predicted"/>